<dbReference type="Gene3D" id="1.10.1660.10">
    <property type="match status" value="1"/>
</dbReference>
<dbReference type="GO" id="GO:0046872">
    <property type="term" value="F:metal ion binding"/>
    <property type="evidence" value="ECO:0007669"/>
    <property type="project" value="InterPro"/>
</dbReference>
<protein>
    <submittedName>
        <fullName evidence="5">MerR family transcriptional regulator</fullName>
    </submittedName>
</protein>
<keyword evidence="2" id="KW-0805">Transcription regulation</keyword>
<dbReference type="GO" id="GO:0031419">
    <property type="term" value="F:cobalamin binding"/>
    <property type="evidence" value="ECO:0007669"/>
    <property type="project" value="InterPro"/>
</dbReference>
<keyword evidence="6" id="KW-1185">Reference proteome</keyword>
<evidence type="ECO:0000256" key="3">
    <source>
        <dbReference type="ARBA" id="ARBA00023125"/>
    </source>
</evidence>
<dbReference type="RefSeq" id="WP_094999054.1">
    <property type="nucleotide sequence ID" value="NZ_BMJL01000001.1"/>
</dbReference>
<evidence type="ECO:0000256" key="2">
    <source>
        <dbReference type="ARBA" id="ARBA00023015"/>
    </source>
</evidence>
<dbReference type="Pfam" id="PF02607">
    <property type="entry name" value="B12-binding_2"/>
    <property type="match status" value="1"/>
</dbReference>
<evidence type="ECO:0000313" key="6">
    <source>
        <dbReference type="Proteomes" id="UP000215244"/>
    </source>
</evidence>
<dbReference type="EMBL" id="CP022957">
    <property type="protein sequence ID" value="ASV32502.1"/>
    <property type="molecule type" value="Genomic_DNA"/>
</dbReference>
<dbReference type="Gene3D" id="1.10.1240.10">
    <property type="entry name" value="Methionine synthase domain"/>
    <property type="match status" value="1"/>
</dbReference>
<evidence type="ECO:0000313" key="5">
    <source>
        <dbReference type="EMBL" id="ASV32502.1"/>
    </source>
</evidence>
<dbReference type="SUPFAM" id="SSF52242">
    <property type="entry name" value="Cobalamin (vitamin B12)-binding domain"/>
    <property type="match status" value="1"/>
</dbReference>
<dbReference type="Proteomes" id="UP000215244">
    <property type="component" value="Chromosome"/>
</dbReference>
<dbReference type="CDD" id="cd01104">
    <property type="entry name" value="HTH_MlrA-CarA"/>
    <property type="match status" value="1"/>
</dbReference>
<dbReference type="SMART" id="SM00422">
    <property type="entry name" value="HTH_MERR"/>
    <property type="match status" value="1"/>
</dbReference>
<keyword evidence="1" id="KW-0678">Repressor</keyword>
<dbReference type="SUPFAM" id="SSF46955">
    <property type="entry name" value="Putative DNA-binding domain"/>
    <property type="match status" value="1"/>
</dbReference>
<keyword evidence="3" id="KW-0238">DNA-binding</keyword>
<accession>A0A223VB28</accession>
<dbReference type="Gene3D" id="3.40.50.280">
    <property type="entry name" value="Cobalamin-binding domain"/>
    <property type="match status" value="1"/>
</dbReference>
<dbReference type="PANTHER" id="PTHR30204">
    <property type="entry name" value="REDOX-CYCLING DRUG-SENSING TRANSCRIPTIONAL ACTIVATOR SOXR"/>
    <property type="match status" value="1"/>
</dbReference>
<dbReference type="PROSITE" id="PS50937">
    <property type="entry name" value="HTH_MERR_2"/>
    <property type="match status" value="1"/>
</dbReference>
<proteinExistence type="predicted"/>
<dbReference type="OrthoDB" id="9800334at2"/>
<evidence type="ECO:0000256" key="4">
    <source>
        <dbReference type="ARBA" id="ARBA00023163"/>
    </source>
</evidence>
<organism evidence="5 6">
    <name type="scientific">Maribacter cobaltidurans</name>
    <dbReference type="NCBI Taxonomy" id="1178778"/>
    <lineage>
        <taxon>Bacteria</taxon>
        <taxon>Pseudomonadati</taxon>
        <taxon>Bacteroidota</taxon>
        <taxon>Flavobacteriia</taxon>
        <taxon>Flavobacteriales</taxon>
        <taxon>Flavobacteriaceae</taxon>
        <taxon>Maribacter</taxon>
    </lineage>
</organism>
<dbReference type="InterPro" id="IPR000551">
    <property type="entry name" value="MerR-type_HTH_dom"/>
</dbReference>
<dbReference type="Pfam" id="PF13411">
    <property type="entry name" value="MerR_1"/>
    <property type="match status" value="1"/>
</dbReference>
<dbReference type="AlphaFoldDB" id="A0A223VB28"/>
<dbReference type="GO" id="GO:0003677">
    <property type="term" value="F:DNA binding"/>
    <property type="evidence" value="ECO:0007669"/>
    <property type="project" value="UniProtKB-KW"/>
</dbReference>
<dbReference type="InterPro" id="IPR036724">
    <property type="entry name" value="Cobalamin-bd_sf"/>
</dbReference>
<evidence type="ECO:0000256" key="1">
    <source>
        <dbReference type="ARBA" id="ARBA00022491"/>
    </source>
</evidence>
<reference evidence="5 6" key="1">
    <citation type="submission" date="2017-08" db="EMBL/GenBank/DDBJ databases">
        <title>The complete genome sequence of Maribacter sp. B1, isolated from deep-sea sediment.</title>
        <authorList>
            <person name="Wu Y.-H."/>
            <person name="Cheng H."/>
            <person name="Xu X.-W."/>
        </authorList>
    </citation>
    <scope>NUCLEOTIDE SEQUENCE [LARGE SCALE GENOMIC DNA]</scope>
    <source>
        <strain evidence="5 6">B1</strain>
    </source>
</reference>
<dbReference type="PANTHER" id="PTHR30204:SF69">
    <property type="entry name" value="MERR-FAMILY TRANSCRIPTIONAL REGULATOR"/>
    <property type="match status" value="1"/>
</dbReference>
<gene>
    <name evidence="5" type="ORF">CJ263_01515</name>
</gene>
<dbReference type="InterPro" id="IPR003759">
    <property type="entry name" value="Cbl-bd_cap"/>
</dbReference>
<dbReference type="InterPro" id="IPR009061">
    <property type="entry name" value="DNA-bd_dom_put_sf"/>
</dbReference>
<dbReference type="GO" id="GO:0003700">
    <property type="term" value="F:DNA-binding transcription factor activity"/>
    <property type="evidence" value="ECO:0007669"/>
    <property type="project" value="InterPro"/>
</dbReference>
<sequence>MNNVKKIFSIRDLENLSGIKAHTIRIWEKRYNLLTPERTDTNIRTYSLSSLQKLLNITLLYDNGYKISKIAKIPESDIPKTVKEVVSQKNSRSQNLNAFKLAMMNFDQTIFFNTYEKLLGTKSFREIFKEVFIPLLNEIGLLWQTDTISPAHEHFITSLIKQKILVNTESLQNKSPIKQDKVFVSFLPENEIHDIGILYLNYEILLKGYKVVYLGQTIPIENLVDLIKYFDNVYFLSYFTVKPDKTEIDTYIEEFKKLLKDYPNPNIWILGRQIQYLDTKKLPKFIKTFTSIEEVTNNL</sequence>
<dbReference type="InterPro" id="IPR036594">
    <property type="entry name" value="Meth_synthase_dom"/>
</dbReference>
<dbReference type="InterPro" id="IPR047057">
    <property type="entry name" value="MerR_fam"/>
</dbReference>
<dbReference type="KEGG" id="marb:CJ263_01515"/>
<keyword evidence="4" id="KW-0804">Transcription</keyword>
<name>A0A223VB28_9FLAO</name>